<dbReference type="OrthoDB" id="9780241at2"/>
<evidence type="ECO:0000313" key="3">
    <source>
        <dbReference type="EMBL" id="KRR19402.1"/>
    </source>
</evidence>
<proteinExistence type="predicted"/>
<dbReference type="GO" id="GO:0046491">
    <property type="term" value="P:L-methylmalonyl-CoA metabolic process"/>
    <property type="evidence" value="ECO:0007669"/>
    <property type="project" value="TreeGrafter"/>
</dbReference>
<comment type="caution">
    <text evidence="3">The sequence shown here is derived from an EMBL/GenBank/DDBJ whole genome shotgun (WGS) entry which is preliminary data.</text>
</comment>
<dbReference type="GO" id="GO:0004493">
    <property type="term" value="F:methylmalonyl-CoA epimerase activity"/>
    <property type="evidence" value="ECO:0007669"/>
    <property type="project" value="TreeGrafter"/>
</dbReference>
<dbReference type="Pfam" id="PF00903">
    <property type="entry name" value="Glyoxalase"/>
    <property type="match status" value="1"/>
</dbReference>
<dbReference type="Proteomes" id="UP000052023">
    <property type="component" value="Unassembled WGS sequence"/>
</dbReference>
<dbReference type="PANTHER" id="PTHR43048:SF3">
    <property type="entry name" value="METHYLMALONYL-COA EPIMERASE, MITOCHONDRIAL"/>
    <property type="match status" value="1"/>
</dbReference>
<dbReference type="PANTHER" id="PTHR43048">
    <property type="entry name" value="METHYLMALONYL-COA EPIMERASE"/>
    <property type="match status" value="1"/>
</dbReference>
<gene>
    <name evidence="3" type="ORF">CQ13_33825</name>
</gene>
<evidence type="ECO:0000313" key="4">
    <source>
        <dbReference type="Proteomes" id="UP000052023"/>
    </source>
</evidence>
<dbReference type="InterPro" id="IPR029068">
    <property type="entry name" value="Glyas_Bleomycin-R_OHBP_Dase"/>
</dbReference>
<dbReference type="PROSITE" id="PS51819">
    <property type="entry name" value="VOC"/>
    <property type="match status" value="1"/>
</dbReference>
<keyword evidence="4" id="KW-1185">Reference proteome</keyword>
<evidence type="ECO:0000259" key="2">
    <source>
        <dbReference type="PROSITE" id="PS51819"/>
    </source>
</evidence>
<protein>
    <submittedName>
        <fullName evidence="3">Glyoxalase</fullName>
    </submittedName>
</protein>
<keyword evidence="1" id="KW-0479">Metal-binding</keyword>
<organism evidence="3 4">
    <name type="scientific">Bradyrhizobium retamae</name>
    <dbReference type="NCBI Taxonomy" id="1300035"/>
    <lineage>
        <taxon>Bacteria</taxon>
        <taxon>Pseudomonadati</taxon>
        <taxon>Pseudomonadota</taxon>
        <taxon>Alphaproteobacteria</taxon>
        <taxon>Hyphomicrobiales</taxon>
        <taxon>Nitrobacteraceae</taxon>
        <taxon>Bradyrhizobium</taxon>
    </lineage>
</organism>
<evidence type="ECO:0000256" key="1">
    <source>
        <dbReference type="ARBA" id="ARBA00022723"/>
    </source>
</evidence>
<reference evidence="3 4" key="1">
    <citation type="submission" date="2014-03" db="EMBL/GenBank/DDBJ databases">
        <title>Bradyrhizobium valentinum sp. nov., isolated from effective nodules of Lupinus mariae-josephae, a lupine endemic of basic-lime soils in Eastern Spain.</title>
        <authorList>
            <person name="Duran D."/>
            <person name="Rey L."/>
            <person name="Navarro A."/>
            <person name="Busquets A."/>
            <person name="Imperial J."/>
            <person name="Ruiz-Argueso T."/>
        </authorList>
    </citation>
    <scope>NUCLEOTIDE SEQUENCE [LARGE SCALE GENOMIC DNA]</scope>
    <source>
        <strain evidence="3 4">Ro19</strain>
    </source>
</reference>
<dbReference type="RefSeq" id="WP_057846699.1">
    <property type="nucleotide sequence ID" value="NZ_LLYA01000186.1"/>
</dbReference>
<dbReference type="InterPro" id="IPR051785">
    <property type="entry name" value="MMCE/EMCE_epimerase"/>
</dbReference>
<dbReference type="GO" id="GO:0046872">
    <property type="term" value="F:metal ion binding"/>
    <property type="evidence" value="ECO:0007669"/>
    <property type="project" value="UniProtKB-KW"/>
</dbReference>
<dbReference type="SUPFAM" id="SSF54593">
    <property type="entry name" value="Glyoxalase/Bleomycin resistance protein/Dihydroxybiphenyl dioxygenase"/>
    <property type="match status" value="1"/>
</dbReference>
<dbReference type="InterPro" id="IPR004360">
    <property type="entry name" value="Glyas_Fos-R_dOase_dom"/>
</dbReference>
<accession>A0A0R3MH66</accession>
<dbReference type="InterPro" id="IPR037523">
    <property type="entry name" value="VOC_core"/>
</dbReference>
<sequence length="182" mass="19926">MQKTIDSKLGVGATSDDIRTTASPVSQFRGIDHIAIAVLDLEASIQFFRDVLGFELKRRFHIKGRATGMLSAEFESRGIRFVLCQGTEPASQVSELVRRHGVGVAHIALEVDDVDAAVETLKSRGLGFDTNVIRGPGLTQAFSSRSIETGLSFEIIHRDGESGFLESNVQQLFDQLEQSGKY</sequence>
<feature type="domain" description="VOC" evidence="2">
    <location>
        <begin position="30"/>
        <end position="158"/>
    </location>
</feature>
<name>A0A0R3MH66_9BRAD</name>
<dbReference type="Gene3D" id="3.10.180.10">
    <property type="entry name" value="2,3-Dihydroxybiphenyl 1,2-Dioxygenase, domain 1"/>
    <property type="match status" value="1"/>
</dbReference>
<dbReference type="AlphaFoldDB" id="A0A0R3MH66"/>
<dbReference type="EMBL" id="LLYA01000186">
    <property type="protein sequence ID" value="KRR19402.1"/>
    <property type="molecule type" value="Genomic_DNA"/>
</dbReference>